<evidence type="ECO:0000256" key="1">
    <source>
        <dbReference type="ARBA" id="ARBA00004298"/>
    </source>
</evidence>
<dbReference type="STRING" id="52670.A0A2I4DCP6"/>
<evidence type="ECO:0000313" key="15">
    <source>
        <dbReference type="Proteomes" id="UP000192220"/>
    </source>
</evidence>
<evidence type="ECO:0000256" key="6">
    <source>
        <dbReference type="ARBA" id="ARBA00022692"/>
    </source>
</evidence>
<comment type="function">
    <text evidence="12">Accessory subunit of the mitochondrial membrane respiratory chain NADH dehydrogenase (Complex I), that is believed not to be involved in catalysis. Complex I functions in the transfer of electrons from NADH to the respiratory chain. The immediate electron acceptor for the enzyme is believed to be ubiquinone. Involved in the interferon/all-trans-retinoic acid (IFN/RA) induced cell death. This apoptotic activity is inhibited by interaction with viral IRF1. Prevents the transactivation of STAT3 target genes. May play a role in CARD15-mediated innate mucosal responses and serve to regulate intestinal epithelial cell responses to microbes.</text>
</comment>
<reference evidence="16" key="1">
    <citation type="submission" date="2025-08" db="UniProtKB">
        <authorList>
            <consortium name="RefSeq"/>
        </authorList>
    </citation>
    <scope>IDENTIFICATION</scope>
    <source>
        <strain evidence="16">Quisiro</strain>
    </source>
</reference>
<dbReference type="OrthoDB" id="3308at2759"/>
<gene>
    <name evidence="16" type="primary">ndufa13</name>
</gene>
<name>A0A2I4DCP6_AUSLI</name>
<keyword evidence="4 14" id="KW-0813">Transport</keyword>
<keyword evidence="7 14" id="KW-0999">Mitochondrion inner membrane</keyword>
<keyword evidence="15" id="KW-1185">Reference proteome</keyword>
<keyword evidence="8 14" id="KW-0249">Electron transport</keyword>
<keyword evidence="5 14" id="KW-0679">Respiratory chain</keyword>
<accession>A0A2I4DCP6</accession>
<dbReference type="RefSeq" id="XP_013890015.1">
    <property type="nucleotide sequence ID" value="XM_014034561.1"/>
</dbReference>
<dbReference type="GO" id="GO:0005743">
    <property type="term" value="C:mitochondrial inner membrane"/>
    <property type="evidence" value="ECO:0007669"/>
    <property type="project" value="UniProtKB-SubCell"/>
</dbReference>
<dbReference type="Proteomes" id="UP000192220">
    <property type="component" value="Unplaced"/>
</dbReference>
<comment type="subcellular location">
    <subcellularLocation>
        <location evidence="1 14">Mitochondrion inner membrane</location>
        <topology evidence="1 14">Single-pass membrane protein</topology>
        <orientation evidence="1 14">Matrix side</orientation>
    </subcellularLocation>
</comment>
<evidence type="ECO:0000256" key="5">
    <source>
        <dbReference type="ARBA" id="ARBA00022660"/>
    </source>
</evidence>
<organism evidence="15 16">
    <name type="scientific">Austrofundulus limnaeus</name>
    <name type="common">Annual killifish</name>
    <dbReference type="NCBI Taxonomy" id="52670"/>
    <lineage>
        <taxon>Eukaryota</taxon>
        <taxon>Metazoa</taxon>
        <taxon>Chordata</taxon>
        <taxon>Craniata</taxon>
        <taxon>Vertebrata</taxon>
        <taxon>Euteleostomi</taxon>
        <taxon>Actinopterygii</taxon>
        <taxon>Neopterygii</taxon>
        <taxon>Teleostei</taxon>
        <taxon>Neoteleostei</taxon>
        <taxon>Acanthomorphata</taxon>
        <taxon>Ovalentaria</taxon>
        <taxon>Atherinomorphae</taxon>
        <taxon>Cyprinodontiformes</taxon>
        <taxon>Rivulidae</taxon>
        <taxon>Austrofundulus</taxon>
    </lineage>
</organism>
<dbReference type="PANTHER" id="PTHR12966:SF0">
    <property type="entry name" value="NADH DEHYDROGENASE [UBIQUINONE] 1 ALPHA SUBCOMPLEX SUBUNIT 13"/>
    <property type="match status" value="1"/>
</dbReference>
<comment type="similarity">
    <text evidence="2 14">Belongs to the complex I NDUFA13 subunit family.</text>
</comment>
<dbReference type="PANTHER" id="PTHR12966">
    <property type="entry name" value="NADH DEHYDROGENASE UBIQUINONE 1 ALPHA SUBCOMPLEX SUBUNIT 13"/>
    <property type="match status" value="1"/>
</dbReference>
<evidence type="ECO:0000313" key="16">
    <source>
        <dbReference type="RefSeq" id="XP_013890015.1"/>
    </source>
</evidence>
<dbReference type="AlphaFoldDB" id="A0A2I4DCP6"/>
<dbReference type="GeneID" id="106537184"/>
<evidence type="ECO:0000256" key="12">
    <source>
        <dbReference type="ARBA" id="ARBA00045908"/>
    </source>
</evidence>
<evidence type="ECO:0000256" key="2">
    <source>
        <dbReference type="ARBA" id="ARBA00007312"/>
    </source>
</evidence>
<evidence type="ECO:0000256" key="14">
    <source>
        <dbReference type="RuleBase" id="RU368034"/>
    </source>
</evidence>
<evidence type="ECO:0000256" key="3">
    <source>
        <dbReference type="ARBA" id="ARBA00018192"/>
    </source>
</evidence>
<evidence type="ECO:0000256" key="9">
    <source>
        <dbReference type="ARBA" id="ARBA00022989"/>
    </source>
</evidence>
<evidence type="ECO:0000256" key="4">
    <source>
        <dbReference type="ARBA" id="ARBA00022448"/>
    </source>
</evidence>
<evidence type="ECO:0000256" key="7">
    <source>
        <dbReference type="ARBA" id="ARBA00022792"/>
    </source>
</evidence>
<evidence type="ECO:0000256" key="8">
    <source>
        <dbReference type="ARBA" id="ARBA00022982"/>
    </source>
</evidence>
<evidence type="ECO:0000256" key="11">
    <source>
        <dbReference type="ARBA" id="ARBA00023136"/>
    </source>
</evidence>
<dbReference type="KEGG" id="alim:106537184"/>
<dbReference type="Pfam" id="PF06212">
    <property type="entry name" value="GRIM-19"/>
    <property type="match status" value="1"/>
</dbReference>
<dbReference type="InterPro" id="IPR009346">
    <property type="entry name" value="GRIM-19"/>
</dbReference>
<evidence type="ECO:0000256" key="13">
    <source>
        <dbReference type="ARBA" id="ARBA00046797"/>
    </source>
</evidence>
<evidence type="ECO:0000256" key="10">
    <source>
        <dbReference type="ARBA" id="ARBA00023128"/>
    </source>
</evidence>
<keyword evidence="11 14" id="KW-0472">Membrane</keyword>
<comment type="function">
    <text evidence="14">Complex I functions in the transfer of electrons from NADH to the respiratory chain. Accessory subunit of the mitochondrial membrane respiratory chain NADH dehydrogenase (Complex I), that is believed not to be involved in catalysis.</text>
</comment>
<keyword evidence="10 14" id="KW-0496">Mitochondrion</keyword>
<keyword evidence="9 14" id="KW-1133">Transmembrane helix</keyword>
<protein>
    <recommendedName>
        <fullName evidence="3 14">NADH dehydrogenase [ubiquinone] 1 alpha subcomplex subunit 13</fullName>
    </recommendedName>
</protein>
<feature type="transmembrane region" description="Helical" evidence="14">
    <location>
        <begin position="30"/>
        <end position="51"/>
    </location>
</feature>
<dbReference type="CTD" id="51079"/>
<dbReference type="InParanoid" id="A0A2I4DCP6"/>
<dbReference type="GO" id="GO:0045271">
    <property type="term" value="C:respiratory chain complex I"/>
    <property type="evidence" value="ECO:0007669"/>
    <property type="project" value="UniProtKB-UniRule"/>
</dbReference>
<proteinExistence type="inferred from homology"/>
<keyword evidence="6 14" id="KW-0812">Transmembrane</keyword>
<comment type="subunit">
    <text evidence="13">Complex I is composed of 45 different subunits. Interacts with CARD15, but not with CARD4. Interacts with STAT3, but not with STAT1, STAT2 and STAT5A. Interacts with OLFM4.</text>
</comment>
<sequence>MSASKVKQDMPPPGGYAPFDYKRNVPKRGISGYSMFAIGFGVVIFGTWRMIKWNRERRRCTIEDLEARIALMPLMQAEKDRSILRLMRENLDEEAIIMKDVPGWKVGESVYHTKRWAVPITDELFNLRPKKEFMHQKFGFLRY</sequence>